<gene>
    <name evidence="1" type="ORF">ACFFI0_18075</name>
</gene>
<accession>A0ABV6HMW1</accession>
<organism evidence="1 2">
    <name type="scientific">Olivibacter oleidegradans</name>
    <dbReference type="NCBI Taxonomy" id="760123"/>
    <lineage>
        <taxon>Bacteria</taxon>
        <taxon>Pseudomonadati</taxon>
        <taxon>Bacteroidota</taxon>
        <taxon>Sphingobacteriia</taxon>
        <taxon>Sphingobacteriales</taxon>
        <taxon>Sphingobacteriaceae</taxon>
        <taxon>Olivibacter</taxon>
    </lineage>
</organism>
<keyword evidence="2" id="KW-1185">Reference proteome</keyword>
<dbReference type="EMBL" id="JBHLWO010000002">
    <property type="protein sequence ID" value="MFC0320239.1"/>
    <property type="molecule type" value="Genomic_DNA"/>
</dbReference>
<protein>
    <submittedName>
        <fullName evidence="1">Uncharacterized protein</fullName>
    </submittedName>
</protein>
<dbReference type="Proteomes" id="UP001589774">
    <property type="component" value="Unassembled WGS sequence"/>
</dbReference>
<comment type="caution">
    <text evidence="1">The sequence shown here is derived from an EMBL/GenBank/DDBJ whole genome shotgun (WGS) entry which is preliminary data.</text>
</comment>
<sequence length="74" mass="8528">MTKVKSFPYEASLKAKWDTQNAFETIRKEERARAEQERHKVLIDSAKSLKETGLLSNEQIAKSLKLPLEVVKKL</sequence>
<reference evidence="1 2" key="1">
    <citation type="submission" date="2024-09" db="EMBL/GenBank/DDBJ databases">
        <authorList>
            <person name="Sun Q."/>
            <person name="Mori K."/>
        </authorList>
    </citation>
    <scope>NUCLEOTIDE SEQUENCE [LARGE SCALE GENOMIC DNA]</scope>
    <source>
        <strain evidence="1 2">CCM 7765</strain>
    </source>
</reference>
<name>A0ABV6HMW1_9SPHI</name>
<evidence type="ECO:0000313" key="2">
    <source>
        <dbReference type="Proteomes" id="UP001589774"/>
    </source>
</evidence>
<proteinExistence type="predicted"/>
<dbReference type="RefSeq" id="WP_377477445.1">
    <property type="nucleotide sequence ID" value="NZ_JBHLWO010000002.1"/>
</dbReference>
<evidence type="ECO:0000313" key="1">
    <source>
        <dbReference type="EMBL" id="MFC0320239.1"/>
    </source>
</evidence>